<dbReference type="InterPro" id="IPR047650">
    <property type="entry name" value="Transpos_IS110"/>
</dbReference>
<evidence type="ECO:0000313" key="3">
    <source>
        <dbReference type="EMBL" id="MBP3967343.1"/>
    </source>
</evidence>
<dbReference type="SUPFAM" id="SSF48150">
    <property type="entry name" value="DNA-glycosylase"/>
    <property type="match status" value="1"/>
</dbReference>
<keyword evidence="1" id="KW-0175">Coiled coil</keyword>
<dbReference type="PANTHER" id="PTHR33055:SF17">
    <property type="entry name" value="THIRD ORF IN TRANSPOSON ISC1491"/>
    <property type="match status" value="1"/>
</dbReference>
<dbReference type="Proteomes" id="UP000673394">
    <property type="component" value="Unassembled WGS sequence"/>
</dbReference>
<keyword evidence="4" id="KW-1185">Reference proteome</keyword>
<feature type="domain" description="Transposase IS110-like N-terminal" evidence="2">
    <location>
        <begin position="2"/>
        <end position="63"/>
    </location>
</feature>
<dbReference type="Pfam" id="PF01548">
    <property type="entry name" value="DEDD_Tnp_IS110"/>
    <property type="match status" value="1"/>
</dbReference>
<evidence type="ECO:0000259" key="2">
    <source>
        <dbReference type="Pfam" id="PF01548"/>
    </source>
</evidence>
<reference evidence="3 4" key="1">
    <citation type="submission" date="2021-04" db="EMBL/GenBank/DDBJ databases">
        <title>Paenibacillus sp. DLE-14 whole genome sequence.</title>
        <authorList>
            <person name="Ham Y.J."/>
        </authorList>
    </citation>
    <scope>NUCLEOTIDE SEQUENCE [LARGE SCALE GENOMIC DNA]</scope>
    <source>
        <strain evidence="3 4">DLE-14</strain>
    </source>
</reference>
<proteinExistence type="predicted"/>
<organism evidence="3 4">
    <name type="scientific">Paenibacillus lignilyticus</name>
    <dbReference type="NCBI Taxonomy" id="1172615"/>
    <lineage>
        <taxon>Bacteria</taxon>
        <taxon>Bacillati</taxon>
        <taxon>Bacillota</taxon>
        <taxon>Bacilli</taxon>
        <taxon>Bacillales</taxon>
        <taxon>Paenibacillaceae</taxon>
        <taxon>Paenibacillus</taxon>
    </lineage>
</organism>
<dbReference type="InterPro" id="IPR002525">
    <property type="entry name" value="Transp_IS110-like_N"/>
</dbReference>
<evidence type="ECO:0000256" key="1">
    <source>
        <dbReference type="SAM" id="Coils"/>
    </source>
</evidence>
<dbReference type="EMBL" id="JAGKSP010000039">
    <property type="protein sequence ID" value="MBP3967343.1"/>
    <property type="molecule type" value="Genomic_DNA"/>
</dbReference>
<feature type="coiled-coil region" evidence="1">
    <location>
        <begin position="150"/>
        <end position="177"/>
    </location>
</feature>
<sequence>MKTDAADAHLLGELFYKEELQPELRRGTQLLNLRHLTRFYESISDMYVQTKLQFHAVLDQVFPEYIGVFGDTFSKVSLRLLFRFPTSEKVLQLGKTELIEAINELTPRARSVRWAEECSERLIAAAERNPSKSSTMSSHFVSRGILVQSLLQYQEHLSQLEKQIDALAEDIEAFDLLRSIPGIGNKIAATILSEGRNRAIRQCQ</sequence>
<evidence type="ECO:0000313" key="4">
    <source>
        <dbReference type="Proteomes" id="UP000673394"/>
    </source>
</evidence>
<name>A0ABS5CNA2_9BACL</name>
<protein>
    <submittedName>
        <fullName evidence="3">Transposase</fullName>
    </submittedName>
</protein>
<gene>
    <name evidence="3" type="ORF">I8J30_32250</name>
</gene>
<dbReference type="PANTHER" id="PTHR33055">
    <property type="entry name" value="TRANSPOSASE FOR INSERTION SEQUENCE ELEMENT IS1111A"/>
    <property type="match status" value="1"/>
</dbReference>
<dbReference type="InterPro" id="IPR011257">
    <property type="entry name" value="DNA_glycosylase"/>
</dbReference>
<accession>A0ABS5CNA2</accession>
<comment type="caution">
    <text evidence="3">The sequence shown here is derived from an EMBL/GenBank/DDBJ whole genome shotgun (WGS) entry which is preliminary data.</text>
</comment>